<proteinExistence type="predicted"/>
<evidence type="ECO:0000313" key="2">
    <source>
        <dbReference type="EMBL" id="KAL1839328.1"/>
    </source>
</evidence>
<protein>
    <submittedName>
        <fullName evidence="2">Uncharacterized protein</fullName>
    </submittedName>
</protein>
<feature type="compositionally biased region" description="Polar residues" evidence="1">
    <location>
        <begin position="58"/>
        <end position="67"/>
    </location>
</feature>
<keyword evidence="3" id="KW-1185">Reference proteome</keyword>
<reference evidence="2 3" key="1">
    <citation type="journal article" date="2024" name="Commun. Biol.">
        <title>Comparative genomic analysis of thermophilic fungi reveals convergent evolutionary adaptations and gene losses.</title>
        <authorList>
            <person name="Steindorff A.S."/>
            <person name="Aguilar-Pontes M.V."/>
            <person name="Robinson A.J."/>
            <person name="Andreopoulos B."/>
            <person name="LaButti K."/>
            <person name="Kuo A."/>
            <person name="Mondo S."/>
            <person name="Riley R."/>
            <person name="Otillar R."/>
            <person name="Haridas S."/>
            <person name="Lipzen A."/>
            <person name="Grimwood J."/>
            <person name="Schmutz J."/>
            <person name="Clum A."/>
            <person name="Reid I.D."/>
            <person name="Moisan M.C."/>
            <person name="Butler G."/>
            <person name="Nguyen T.T.M."/>
            <person name="Dewar K."/>
            <person name="Conant G."/>
            <person name="Drula E."/>
            <person name="Henrissat B."/>
            <person name="Hansel C."/>
            <person name="Singer S."/>
            <person name="Hutchinson M.I."/>
            <person name="de Vries R.P."/>
            <person name="Natvig D.O."/>
            <person name="Powell A.J."/>
            <person name="Tsang A."/>
            <person name="Grigoriev I.V."/>
        </authorList>
    </citation>
    <scope>NUCLEOTIDE SEQUENCE [LARGE SCALE GENOMIC DNA]</scope>
    <source>
        <strain evidence="2 3">ATCC 24622</strain>
    </source>
</reference>
<dbReference type="Proteomes" id="UP001586593">
    <property type="component" value="Unassembled WGS sequence"/>
</dbReference>
<gene>
    <name evidence="2" type="ORF">VTK73DRAFT_4070</name>
</gene>
<feature type="region of interest" description="Disordered" evidence="1">
    <location>
        <begin position="1"/>
        <end position="93"/>
    </location>
</feature>
<comment type="caution">
    <text evidence="2">The sequence shown here is derived from an EMBL/GenBank/DDBJ whole genome shotgun (WGS) entry which is preliminary data.</text>
</comment>
<feature type="compositionally biased region" description="Basic residues" evidence="1">
    <location>
        <begin position="22"/>
        <end position="36"/>
    </location>
</feature>
<organism evidence="2 3">
    <name type="scientific">Phialemonium thermophilum</name>
    <dbReference type="NCBI Taxonomy" id="223376"/>
    <lineage>
        <taxon>Eukaryota</taxon>
        <taxon>Fungi</taxon>
        <taxon>Dikarya</taxon>
        <taxon>Ascomycota</taxon>
        <taxon>Pezizomycotina</taxon>
        <taxon>Sordariomycetes</taxon>
        <taxon>Sordariomycetidae</taxon>
        <taxon>Cephalothecales</taxon>
        <taxon>Cephalothecaceae</taxon>
        <taxon>Phialemonium</taxon>
    </lineage>
</organism>
<evidence type="ECO:0000256" key="1">
    <source>
        <dbReference type="SAM" id="MobiDB-lite"/>
    </source>
</evidence>
<sequence length="151" mass="17147">MDRRRKKRWGLGSNKVRLIVQRNHKKKKKKKGKKKGEKVEETTARSCCINRSWHASKRQSSQSNSVDQPGPADAASAEGPAWRQLSRSGPGDLSFYCSVANRIDSPTKTRKKKRRQSKEVFTENDWYVAKRTDHYLSSSRPAQYAPSAAVG</sequence>
<evidence type="ECO:0000313" key="3">
    <source>
        <dbReference type="Proteomes" id="UP001586593"/>
    </source>
</evidence>
<accession>A0ABR3VDM2</accession>
<name>A0ABR3VDM2_9PEZI</name>
<dbReference type="EMBL" id="JAZHXJ010002352">
    <property type="protein sequence ID" value="KAL1839328.1"/>
    <property type="molecule type" value="Genomic_DNA"/>
</dbReference>